<evidence type="ECO:0000313" key="3">
    <source>
        <dbReference type="Proteomes" id="UP001301958"/>
    </source>
</evidence>
<protein>
    <submittedName>
        <fullName evidence="2">HET-domain-containing protein</fullName>
    </submittedName>
</protein>
<dbReference type="AlphaFoldDB" id="A0AAN7H819"/>
<name>A0AAN7H819_9PEZI</name>
<dbReference type="EMBL" id="MU865290">
    <property type="protein sequence ID" value="KAK4231829.1"/>
    <property type="molecule type" value="Genomic_DNA"/>
</dbReference>
<evidence type="ECO:0000259" key="1">
    <source>
        <dbReference type="Pfam" id="PF06985"/>
    </source>
</evidence>
<dbReference type="PANTHER" id="PTHR10622:SF10">
    <property type="entry name" value="HET DOMAIN-CONTAINING PROTEIN"/>
    <property type="match status" value="1"/>
</dbReference>
<dbReference type="InterPro" id="IPR010730">
    <property type="entry name" value="HET"/>
</dbReference>
<evidence type="ECO:0000313" key="2">
    <source>
        <dbReference type="EMBL" id="KAK4231829.1"/>
    </source>
</evidence>
<organism evidence="2 3">
    <name type="scientific">Podospora fimiseda</name>
    <dbReference type="NCBI Taxonomy" id="252190"/>
    <lineage>
        <taxon>Eukaryota</taxon>
        <taxon>Fungi</taxon>
        <taxon>Dikarya</taxon>
        <taxon>Ascomycota</taxon>
        <taxon>Pezizomycotina</taxon>
        <taxon>Sordariomycetes</taxon>
        <taxon>Sordariomycetidae</taxon>
        <taxon>Sordariales</taxon>
        <taxon>Podosporaceae</taxon>
        <taxon>Podospora</taxon>
    </lineage>
</organism>
<dbReference type="Proteomes" id="UP001301958">
    <property type="component" value="Unassembled WGS sequence"/>
</dbReference>
<keyword evidence="3" id="KW-1185">Reference proteome</keyword>
<proteinExistence type="predicted"/>
<sequence>MAEFLGDDIPPFAILSHTWGKEEKGIEKVLGACAQAAEDGFKYIWIDTCCIDKSSSAELSEAINSMYQWYGDADVCYAFLSDVTSDEDPHEEDSSFRESRWFTRGWTLQELIAPPIVVFYDCNWVEIGTRSSLQSLCVEITQINAEYFDTMNLSQFSAAQKMSWAASRETTRIDMAYSLLGLFGINMPLLYGEGAKAFIRLQEEILRLSEDDSLFCHRSIRKAESPTYKRIPSLLAHQESLELQTSPARIVSYEGNPANDGSCFLKEDHP</sequence>
<dbReference type="PANTHER" id="PTHR10622">
    <property type="entry name" value="HET DOMAIN-CONTAINING PROTEIN"/>
    <property type="match status" value="1"/>
</dbReference>
<reference evidence="2" key="2">
    <citation type="submission" date="2023-05" db="EMBL/GenBank/DDBJ databases">
        <authorList>
            <consortium name="Lawrence Berkeley National Laboratory"/>
            <person name="Steindorff A."/>
            <person name="Hensen N."/>
            <person name="Bonometti L."/>
            <person name="Westerberg I."/>
            <person name="Brannstrom I.O."/>
            <person name="Guillou S."/>
            <person name="Cros-Aarteil S."/>
            <person name="Calhoun S."/>
            <person name="Haridas S."/>
            <person name="Kuo A."/>
            <person name="Mondo S."/>
            <person name="Pangilinan J."/>
            <person name="Riley R."/>
            <person name="Labutti K."/>
            <person name="Andreopoulos B."/>
            <person name="Lipzen A."/>
            <person name="Chen C."/>
            <person name="Yanf M."/>
            <person name="Daum C."/>
            <person name="Ng V."/>
            <person name="Clum A."/>
            <person name="Ohm R."/>
            <person name="Martin F."/>
            <person name="Silar P."/>
            <person name="Natvig D."/>
            <person name="Lalanne C."/>
            <person name="Gautier V."/>
            <person name="Ament-Velasquez S.L."/>
            <person name="Kruys A."/>
            <person name="Hutchinson M.I."/>
            <person name="Powell A.J."/>
            <person name="Barry K."/>
            <person name="Miller A.N."/>
            <person name="Grigoriev I.V."/>
            <person name="Debuchy R."/>
            <person name="Gladieux P."/>
            <person name="Thoren M.H."/>
            <person name="Johannesson H."/>
        </authorList>
    </citation>
    <scope>NUCLEOTIDE SEQUENCE</scope>
    <source>
        <strain evidence="2">CBS 990.96</strain>
    </source>
</reference>
<accession>A0AAN7H819</accession>
<dbReference type="Pfam" id="PF06985">
    <property type="entry name" value="HET"/>
    <property type="match status" value="1"/>
</dbReference>
<reference evidence="2" key="1">
    <citation type="journal article" date="2023" name="Mol. Phylogenet. Evol.">
        <title>Genome-scale phylogeny and comparative genomics of the fungal order Sordariales.</title>
        <authorList>
            <person name="Hensen N."/>
            <person name="Bonometti L."/>
            <person name="Westerberg I."/>
            <person name="Brannstrom I.O."/>
            <person name="Guillou S."/>
            <person name="Cros-Aarteil S."/>
            <person name="Calhoun S."/>
            <person name="Haridas S."/>
            <person name="Kuo A."/>
            <person name="Mondo S."/>
            <person name="Pangilinan J."/>
            <person name="Riley R."/>
            <person name="LaButti K."/>
            <person name="Andreopoulos B."/>
            <person name="Lipzen A."/>
            <person name="Chen C."/>
            <person name="Yan M."/>
            <person name="Daum C."/>
            <person name="Ng V."/>
            <person name="Clum A."/>
            <person name="Steindorff A."/>
            <person name="Ohm R.A."/>
            <person name="Martin F."/>
            <person name="Silar P."/>
            <person name="Natvig D.O."/>
            <person name="Lalanne C."/>
            <person name="Gautier V."/>
            <person name="Ament-Velasquez S.L."/>
            <person name="Kruys A."/>
            <person name="Hutchinson M.I."/>
            <person name="Powell A.J."/>
            <person name="Barry K."/>
            <person name="Miller A.N."/>
            <person name="Grigoriev I.V."/>
            <person name="Debuchy R."/>
            <person name="Gladieux P."/>
            <person name="Hiltunen Thoren M."/>
            <person name="Johannesson H."/>
        </authorList>
    </citation>
    <scope>NUCLEOTIDE SEQUENCE</scope>
    <source>
        <strain evidence="2">CBS 990.96</strain>
    </source>
</reference>
<gene>
    <name evidence="2" type="ORF">QBC38DRAFT_506269</name>
</gene>
<feature type="domain" description="Heterokaryon incompatibility" evidence="1">
    <location>
        <begin position="13"/>
        <end position="89"/>
    </location>
</feature>
<comment type="caution">
    <text evidence="2">The sequence shown here is derived from an EMBL/GenBank/DDBJ whole genome shotgun (WGS) entry which is preliminary data.</text>
</comment>